<dbReference type="EMBL" id="MCBR01000319">
    <property type="protein sequence ID" value="RKF83416.1"/>
    <property type="molecule type" value="Genomic_DNA"/>
</dbReference>
<proteinExistence type="predicted"/>
<organism evidence="1 2">
    <name type="scientific">Golovinomyces cichoracearum</name>
    <dbReference type="NCBI Taxonomy" id="62708"/>
    <lineage>
        <taxon>Eukaryota</taxon>
        <taxon>Fungi</taxon>
        <taxon>Dikarya</taxon>
        <taxon>Ascomycota</taxon>
        <taxon>Pezizomycotina</taxon>
        <taxon>Leotiomycetes</taxon>
        <taxon>Erysiphales</taxon>
        <taxon>Erysiphaceae</taxon>
        <taxon>Golovinomyces</taxon>
    </lineage>
</organism>
<gene>
    <name evidence="1" type="ORF">GcC1_003033</name>
</gene>
<name>A0A420J9I2_9PEZI</name>
<sequence>MPVINKRRKQLNRILMNRQLSRPPNLTAATVHTDEQMLEILLQDSEESEDEKAQTPAEMEQIIAKFTSVSDLRWHNGTGDNLRIQNRHGGGSSPRNLRRIKLNPHQSTRLTSYFQYESKPEAVLPSPTPIIFKRERYKWPKEELRRRIALLKPYCTETKNQVKANIKTDSRARLKMISVRLLMKEVLNGNPRQSSAKQITEK</sequence>
<dbReference type="Proteomes" id="UP000285405">
    <property type="component" value="Unassembled WGS sequence"/>
</dbReference>
<evidence type="ECO:0000313" key="1">
    <source>
        <dbReference type="EMBL" id="RKF83416.1"/>
    </source>
</evidence>
<accession>A0A420J9I2</accession>
<reference evidence="1 2" key="1">
    <citation type="journal article" date="2018" name="BMC Genomics">
        <title>Comparative genome analyses reveal sequence features reflecting distinct modes of host-adaptation between dicot and monocot powdery mildew.</title>
        <authorList>
            <person name="Wu Y."/>
            <person name="Ma X."/>
            <person name="Pan Z."/>
            <person name="Kale S.D."/>
            <person name="Song Y."/>
            <person name="King H."/>
            <person name="Zhang Q."/>
            <person name="Presley C."/>
            <person name="Deng X."/>
            <person name="Wei C.I."/>
            <person name="Xiao S."/>
        </authorList>
    </citation>
    <scope>NUCLEOTIDE SEQUENCE [LARGE SCALE GENOMIC DNA]</scope>
    <source>
        <strain evidence="1">UCSC1</strain>
    </source>
</reference>
<dbReference type="AlphaFoldDB" id="A0A420J9I2"/>
<comment type="caution">
    <text evidence="1">The sequence shown here is derived from an EMBL/GenBank/DDBJ whole genome shotgun (WGS) entry which is preliminary data.</text>
</comment>
<evidence type="ECO:0000313" key="2">
    <source>
        <dbReference type="Proteomes" id="UP000285405"/>
    </source>
</evidence>
<protein>
    <submittedName>
        <fullName evidence="1">Uncharacterized protein</fullName>
    </submittedName>
</protein>